<accession>A0AAD3N679</accession>
<dbReference type="Pfam" id="PF00665">
    <property type="entry name" value="rve"/>
    <property type="match status" value="1"/>
</dbReference>
<dbReference type="InterPro" id="IPR036397">
    <property type="entry name" value="RNaseH_sf"/>
</dbReference>
<evidence type="ECO:0000313" key="2">
    <source>
        <dbReference type="EMBL" id="GLD65750.1"/>
    </source>
</evidence>
<dbReference type="Proteomes" id="UP001279410">
    <property type="component" value="Unassembled WGS sequence"/>
</dbReference>
<dbReference type="PANTHER" id="PTHR37984">
    <property type="entry name" value="PROTEIN CBG26694"/>
    <property type="match status" value="1"/>
</dbReference>
<dbReference type="PROSITE" id="PS50994">
    <property type="entry name" value="INTEGRASE"/>
    <property type="match status" value="1"/>
</dbReference>
<sequence length="222" mass="24974">MELDVVHQRAHVKEGTHWRGNDEVDRFVQQRRVIFVGIEKWVQAVHEVLGHAGTLPTWKELEKQQIWIPESRIRKILKDCEVCGQYNAGRRGQRIEGLTIKSTIPWGSVCMDVAGPMGVTGKKGEKYLLVLVNSMSGYVVIKPVRKANGSSVVSMLDQTCSNLGVPKGLRTDNGTHFRNVQVDQWCQKNGVSRIYSPPYTPQANGVVERTIGLVKSWVGIWK</sequence>
<dbReference type="GO" id="GO:0015074">
    <property type="term" value="P:DNA integration"/>
    <property type="evidence" value="ECO:0007669"/>
    <property type="project" value="InterPro"/>
</dbReference>
<dbReference type="SUPFAM" id="SSF53098">
    <property type="entry name" value="Ribonuclease H-like"/>
    <property type="match status" value="1"/>
</dbReference>
<proteinExistence type="predicted"/>
<evidence type="ECO:0000259" key="1">
    <source>
        <dbReference type="PROSITE" id="PS50994"/>
    </source>
</evidence>
<comment type="caution">
    <text evidence="2">The sequence shown here is derived from an EMBL/GenBank/DDBJ whole genome shotgun (WGS) entry which is preliminary data.</text>
</comment>
<gene>
    <name evidence="2" type="ORF">AKAME5_001719600</name>
</gene>
<organism evidence="2 3">
    <name type="scientific">Lates japonicus</name>
    <name type="common">Japanese lates</name>
    <dbReference type="NCBI Taxonomy" id="270547"/>
    <lineage>
        <taxon>Eukaryota</taxon>
        <taxon>Metazoa</taxon>
        <taxon>Chordata</taxon>
        <taxon>Craniata</taxon>
        <taxon>Vertebrata</taxon>
        <taxon>Euteleostomi</taxon>
        <taxon>Actinopterygii</taxon>
        <taxon>Neopterygii</taxon>
        <taxon>Teleostei</taxon>
        <taxon>Neoteleostei</taxon>
        <taxon>Acanthomorphata</taxon>
        <taxon>Carangaria</taxon>
        <taxon>Carangaria incertae sedis</taxon>
        <taxon>Centropomidae</taxon>
        <taxon>Lates</taxon>
    </lineage>
</organism>
<dbReference type="EMBL" id="BRZM01000082">
    <property type="protein sequence ID" value="GLD65750.1"/>
    <property type="molecule type" value="Genomic_DNA"/>
</dbReference>
<dbReference type="Gene3D" id="3.30.420.10">
    <property type="entry name" value="Ribonuclease H-like superfamily/Ribonuclease H"/>
    <property type="match status" value="1"/>
</dbReference>
<evidence type="ECO:0000313" key="3">
    <source>
        <dbReference type="Proteomes" id="UP001279410"/>
    </source>
</evidence>
<feature type="domain" description="Integrase catalytic" evidence="1">
    <location>
        <begin position="101"/>
        <end position="222"/>
    </location>
</feature>
<dbReference type="InterPro" id="IPR050951">
    <property type="entry name" value="Retrovirus_Pol_polyprotein"/>
</dbReference>
<reference evidence="2" key="1">
    <citation type="submission" date="2022-08" db="EMBL/GenBank/DDBJ databases">
        <title>Genome sequencing of akame (Lates japonicus).</title>
        <authorList>
            <person name="Hashiguchi Y."/>
            <person name="Takahashi H."/>
        </authorList>
    </citation>
    <scope>NUCLEOTIDE SEQUENCE</scope>
    <source>
        <strain evidence="2">Kochi</strain>
    </source>
</reference>
<dbReference type="PANTHER" id="PTHR37984:SF5">
    <property type="entry name" value="PROTEIN NYNRIN-LIKE"/>
    <property type="match status" value="1"/>
</dbReference>
<dbReference type="InterPro" id="IPR001584">
    <property type="entry name" value="Integrase_cat-core"/>
</dbReference>
<dbReference type="GO" id="GO:0003676">
    <property type="term" value="F:nucleic acid binding"/>
    <property type="evidence" value="ECO:0007669"/>
    <property type="project" value="InterPro"/>
</dbReference>
<name>A0AAD3N679_LATJO</name>
<dbReference type="AlphaFoldDB" id="A0AAD3N679"/>
<protein>
    <recommendedName>
        <fullName evidence="1">Integrase catalytic domain-containing protein</fullName>
    </recommendedName>
</protein>
<keyword evidence="3" id="KW-1185">Reference proteome</keyword>
<dbReference type="InterPro" id="IPR012337">
    <property type="entry name" value="RNaseH-like_sf"/>
</dbReference>